<keyword evidence="1" id="KW-1188">Viral release from host cell</keyword>
<accession>A0A0F9M5T9</accession>
<feature type="non-terminal residue" evidence="3">
    <location>
        <position position="574"/>
    </location>
</feature>
<dbReference type="PANTHER" id="PTHR37813:SF1">
    <property type="entry name" value="FELS-2 PROPHAGE PROTEIN"/>
    <property type="match status" value="1"/>
</dbReference>
<evidence type="ECO:0000256" key="1">
    <source>
        <dbReference type="ARBA" id="ARBA00022612"/>
    </source>
</evidence>
<proteinExistence type="predicted"/>
<comment type="caution">
    <text evidence="3">The sequence shown here is derived from an EMBL/GenBank/DDBJ whole genome shotgun (WGS) entry which is preliminary data.</text>
</comment>
<feature type="domain" description="Phage tail tape measure protein" evidence="2">
    <location>
        <begin position="100"/>
        <end position="280"/>
    </location>
</feature>
<dbReference type="PANTHER" id="PTHR37813">
    <property type="entry name" value="FELS-2 PROPHAGE PROTEIN"/>
    <property type="match status" value="1"/>
</dbReference>
<name>A0A0F9M5T9_9ZZZZ</name>
<sequence>MPKLGEAFVVIRAALGPLKAGLAAAKSAVTKAMSMVTATIKKAMAVSYKWIKRAMLAISGAVLASIYAFSKFSEQMANVSTMLDDQTMNFMPAYSKAIKKMAIDFGEGTASLSKGLYDILSASIAPAKALEVLGVAAKAAKAGLTTTAVAADAITTILNAYGLSADKASNISDILFATVKRGKLTFEELAQSVGKVAATASVAGLSFEEVSAAIATMTRSGLNAFLATTALRSILSGFLKPMESAKKAAKGLGIELNSTTLRTIGLTGVLEKLKDATPELLAALIPNRRALAGFAAMIKNTEGQLFDLNLMLNSAGLTQKAYEKMTKTLKFSLDKLKQSFVILATTLGGTLAPAFDLLAKVTIDSTKKAIEYLDKHKSAIMRWSVVIATRINFVRGVLQNFVVGAYKNWPETWKFMKDVAVGQLDVIWKSFKLGISSSLEVATKMFLVFGKTLGLIFGKVWSDFENRAMVAGKRAISKQIELRREFHKALNKMPREKSVFGLGLVATKEAEAEAWKIAREKVALAEKQGIFKVAFPTIPTETWGEIGKKIKGEFVPALELAKSKLAEVRDATMG</sequence>
<protein>
    <recommendedName>
        <fullName evidence="2">Phage tail tape measure protein domain-containing protein</fullName>
    </recommendedName>
</protein>
<gene>
    <name evidence="3" type="ORF">LCGC14_1424600</name>
</gene>
<organism evidence="3">
    <name type="scientific">marine sediment metagenome</name>
    <dbReference type="NCBI Taxonomy" id="412755"/>
    <lineage>
        <taxon>unclassified sequences</taxon>
        <taxon>metagenomes</taxon>
        <taxon>ecological metagenomes</taxon>
    </lineage>
</organism>
<dbReference type="NCBIfam" id="TIGR01760">
    <property type="entry name" value="tape_meas_TP901"/>
    <property type="match status" value="1"/>
</dbReference>
<evidence type="ECO:0000313" key="3">
    <source>
        <dbReference type="EMBL" id="KKM72025.1"/>
    </source>
</evidence>
<dbReference type="Pfam" id="PF10145">
    <property type="entry name" value="PhageMin_Tail"/>
    <property type="match status" value="1"/>
</dbReference>
<dbReference type="AlphaFoldDB" id="A0A0F9M5T9"/>
<reference evidence="3" key="1">
    <citation type="journal article" date="2015" name="Nature">
        <title>Complex archaea that bridge the gap between prokaryotes and eukaryotes.</title>
        <authorList>
            <person name="Spang A."/>
            <person name="Saw J.H."/>
            <person name="Jorgensen S.L."/>
            <person name="Zaremba-Niedzwiedzka K."/>
            <person name="Martijn J."/>
            <person name="Lind A.E."/>
            <person name="van Eijk R."/>
            <person name="Schleper C."/>
            <person name="Guy L."/>
            <person name="Ettema T.J."/>
        </authorList>
    </citation>
    <scope>NUCLEOTIDE SEQUENCE</scope>
</reference>
<dbReference type="EMBL" id="LAZR01009537">
    <property type="protein sequence ID" value="KKM72025.1"/>
    <property type="molecule type" value="Genomic_DNA"/>
</dbReference>
<dbReference type="InterPro" id="IPR010090">
    <property type="entry name" value="Phage_tape_meas"/>
</dbReference>
<evidence type="ECO:0000259" key="2">
    <source>
        <dbReference type="Pfam" id="PF10145"/>
    </source>
</evidence>